<dbReference type="InterPro" id="IPR013249">
    <property type="entry name" value="RNA_pol_sigma70_r4_t2"/>
</dbReference>
<dbReference type="Pfam" id="PF04542">
    <property type="entry name" value="Sigma70_r2"/>
    <property type="match status" value="1"/>
</dbReference>
<dbReference type="AlphaFoldDB" id="A0A0S4QF98"/>
<keyword evidence="2" id="KW-0805">Transcription regulation</keyword>
<evidence type="ECO:0000259" key="7">
    <source>
        <dbReference type="Pfam" id="PF08281"/>
    </source>
</evidence>
<dbReference type="Gene3D" id="1.10.1740.10">
    <property type="match status" value="1"/>
</dbReference>
<dbReference type="InterPro" id="IPR007627">
    <property type="entry name" value="RNA_pol_sigma70_r2"/>
</dbReference>
<keyword evidence="9" id="KW-1185">Reference proteome</keyword>
<dbReference type="RefSeq" id="WP_091271313.1">
    <property type="nucleotide sequence ID" value="NZ_FAOZ01000002.1"/>
</dbReference>
<evidence type="ECO:0000256" key="4">
    <source>
        <dbReference type="ARBA" id="ARBA00023125"/>
    </source>
</evidence>
<dbReference type="SUPFAM" id="SSF88659">
    <property type="entry name" value="Sigma3 and sigma4 domains of RNA polymerase sigma factors"/>
    <property type="match status" value="1"/>
</dbReference>
<dbReference type="PANTHER" id="PTHR43133">
    <property type="entry name" value="RNA POLYMERASE ECF-TYPE SIGMA FACTO"/>
    <property type="match status" value="1"/>
</dbReference>
<comment type="similarity">
    <text evidence="1">Belongs to the sigma-70 factor family. ECF subfamily.</text>
</comment>
<evidence type="ECO:0000256" key="5">
    <source>
        <dbReference type="ARBA" id="ARBA00023163"/>
    </source>
</evidence>
<evidence type="ECO:0000313" key="9">
    <source>
        <dbReference type="Proteomes" id="UP000198802"/>
    </source>
</evidence>
<evidence type="ECO:0000256" key="3">
    <source>
        <dbReference type="ARBA" id="ARBA00023082"/>
    </source>
</evidence>
<dbReference type="InterPro" id="IPR013324">
    <property type="entry name" value="RNA_pol_sigma_r3/r4-like"/>
</dbReference>
<dbReference type="NCBIfam" id="TIGR02937">
    <property type="entry name" value="sigma70-ECF"/>
    <property type="match status" value="1"/>
</dbReference>
<evidence type="ECO:0000259" key="6">
    <source>
        <dbReference type="Pfam" id="PF04542"/>
    </source>
</evidence>
<keyword evidence="3" id="KW-0731">Sigma factor</keyword>
<accession>A0A0S4QF98</accession>
<sequence>MTGESLTRAAFPATSSFLATSPSVRTTSATDPEMSAPGPAASVEERFTGLVNVVGPRVLAFLARRVDPPADAADLLADVLMTAWRRVGDLPSDDDAAAAWLFGVARHTLANHRRSQTRRAALADRLRDHLATVVPTREALTGAAMADDVMTDEAVEIRAGLARLSEADRLVLTLSCWDGLTADEIAGVLRITPAAVRQRLRRARTRLRRLLDA</sequence>
<gene>
    <name evidence="8" type="ORF">Ga0074812_10274</name>
</gene>
<dbReference type="EMBL" id="FAOZ01000002">
    <property type="protein sequence ID" value="CUU54071.1"/>
    <property type="molecule type" value="Genomic_DNA"/>
</dbReference>
<keyword evidence="5" id="KW-0804">Transcription</keyword>
<feature type="domain" description="RNA polymerase sigma-70 region 2" evidence="6">
    <location>
        <begin position="51"/>
        <end position="119"/>
    </location>
</feature>
<dbReference type="Gene3D" id="1.10.10.10">
    <property type="entry name" value="Winged helix-like DNA-binding domain superfamily/Winged helix DNA-binding domain"/>
    <property type="match status" value="1"/>
</dbReference>
<dbReference type="GO" id="GO:0016987">
    <property type="term" value="F:sigma factor activity"/>
    <property type="evidence" value="ECO:0007669"/>
    <property type="project" value="UniProtKB-KW"/>
</dbReference>
<dbReference type="InterPro" id="IPR036388">
    <property type="entry name" value="WH-like_DNA-bd_sf"/>
</dbReference>
<dbReference type="GO" id="GO:0006352">
    <property type="term" value="P:DNA-templated transcription initiation"/>
    <property type="evidence" value="ECO:0007669"/>
    <property type="project" value="InterPro"/>
</dbReference>
<organism evidence="8 9">
    <name type="scientific">Parafrankia irregularis</name>
    <dbReference type="NCBI Taxonomy" id="795642"/>
    <lineage>
        <taxon>Bacteria</taxon>
        <taxon>Bacillati</taxon>
        <taxon>Actinomycetota</taxon>
        <taxon>Actinomycetes</taxon>
        <taxon>Frankiales</taxon>
        <taxon>Frankiaceae</taxon>
        <taxon>Parafrankia</taxon>
    </lineage>
</organism>
<evidence type="ECO:0000256" key="2">
    <source>
        <dbReference type="ARBA" id="ARBA00023015"/>
    </source>
</evidence>
<dbReference type="SUPFAM" id="SSF88946">
    <property type="entry name" value="Sigma2 domain of RNA polymerase sigma factors"/>
    <property type="match status" value="1"/>
</dbReference>
<name>A0A0S4QF98_9ACTN</name>
<dbReference type="GO" id="GO:0003677">
    <property type="term" value="F:DNA binding"/>
    <property type="evidence" value="ECO:0007669"/>
    <property type="project" value="UniProtKB-KW"/>
</dbReference>
<dbReference type="PANTHER" id="PTHR43133:SF8">
    <property type="entry name" value="RNA POLYMERASE SIGMA FACTOR HI_1459-RELATED"/>
    <property type="match status" value="1"/>
</dbReference>
<dbReference type="InterPro" id="IPR014284">
    <property type="entry name" value="RNA_pol_sigma-70_dom"/>
</dbReference>
<dbReference type="Pfam" id="PF08281">
    <property type="entry name" value="Sigma70_r4_2"/>
    <property type="match status" value="1"/>
</dbReference>
<feature type="domain" description="RNA polymerase sigma factor 70 region 4 type 2" evidence="7">
    <location>
        <begin position="156"/>
        <end position="207"/>
    </location>
</feature>
<dbReference type="InterPro" id="IPR039425">
    <property type="entry name" value="RNA_pol_sigma-70-like"/>
</dbReference>
<keyword evidence="4" id="KW-0238">DNA-binding</keyword>
<proteinExistence type="inferred from homology"/>
<dbReference type="InterPro" id="IPR013325">
    <property type="entry name" value="RNA_pol_sigma_r2"/>
</dbReference>
<protein>
    <submittedName>
        <fullName evidence="8">RNA polymerase sigma-70 factor, ECF subfamily</fullName>
    </submittedName>
</protein>
<evidence type="ECO:0000313" key="8">
    <source>
        <dbReference type="EMBL" id="CUU54071.1"/>
    </source>
</evidence>
<dbReference type="Proteomes" id="UP000198802">
    <property type="component" value="Unassembled WGS sequence"/>
</dbReference>
<reference evidence="9" key="1">
    <citation type="submission" date="2015-11" db="EMBL/GenBank/DDBJ databases">
        <authorList>
            <person name="Varghese N."/>
        </authorList>
    </citation>
    <scope>NUCLEOTIDE SEQUENCE [LARGE SCALE GENOMIC DNA]</scope>
    <source>
        <strain evidence="9">DSM 45899</strain>
    </source>
</reference>
<evidence type="ECO:0000256" key="1">
    <source>
        <dbReference type="ARBA" id="ARBA00010641"/>
    </source>
</evidence>